<proteinExistence type="predicted"/>
<dbReference type="InterPro" id="IPR032675">
    <property type="entry name" value="LRR_dom_sf"/>
</dbReference>
<dbReference type="Proteomes" id="UP000694565">
    <property type="component" value="Unplaced"/>
</dbReference>
<feature type="domain" description="F-box" evidence="1">
    <location>
        <begin position="10"/>
        <end position="56"/>
    </location>
</feature>
<dbReference type="InterPro" id="IPR001810">
    <property type="entry name" value="F-box_dom"/>
</dbReference>
<dbReference type="Gene3D" id="3.80.10.10">
    <property type="entry name" value="Ribonuclease Inhibitor"/>
    <property type="match status" value="2"/>
</dbReference>
<dbReference type="Ensembl" id="ENSCLMT00005037923.1">
    <property type="protein sequence ID" value="ENSCLMP00005036484.1"/>
    <property type="gene ID" value="ENSCLMG00005017425.1"/>
</dbReference>
<keyword evidence="3" id="KW-1185">Reference proteome</keyword>
<evidence type="ECO:0000313" key="3">
    <source>
        <dbReference type="Proteomes" id="UP000694565"/>
    </source>
</evidence>
<reference evidence="2" key="1">
    <citation type="submission" date="2025-08" db="UniProtKB">
        <authorList>
            <consortium name="Ensembl"/>
        </authorList>
    </citation>
    <scope>IDENTIFICATION</scope>
</reference>
<sequence length="420" mass="47584">SLYTQLKCPITKERWLPSEIWSQVFGYLSAEDKYSVRASSKYFKKLADHRSLWKDWSVVLGLRESSYNRGFWASLRRREVASVVLRGSQAEDWERAAVLLPSLTTVVVEHSSHASLGSVAQVPNLKRLAFRSSRIYLMPDAAPAARPQQLTQLSMCDVTFPSAGLDGFISALTQFTNLTSLACHHLGILEDTMWMVHSILNCLPKLKHLSLAVMQTPRPLQRVTRPNPRPSGGAAVLSSLEIIDCIGDSLPEDLMRRPSTNSHHLKTWLRRLPQLSTLVVAKGPPVKKYVASIPATVTRLTLCVTGLSSEDMADVARQVPDLLHLHIDPWPSHLGGRTAEIPRLFPQLKRLKLRREHVPERDFLQLHKLQDLKYLEILDNRPFLSDIADKLRELTRHSLQVVTSPRRRDVWLCPCVSQVY</sequence>
<dbReference type="Pfam" id="PF12937">
    <property type="entry name" value="F-box-like"/>
    <property type="match status" value="1"/>
</dbReference>
<organism evidence="2 3">
    <name type="scientific">Cyclopterus lumpus</name>
    <name type="common">Lumpsucker</name>
    <dbReference type="NCBI Taxonomy" id="8103"/>
    <lineage>
        <taxon>Eukaryota</taxon>
        <taxon>Metazoa</taxon>
        <taxon>Chordata</taxon>
        <taxon>Craniata</taxon>
        <taxon>Vertebrata</taxon>
        <taxon>Euteleostomi</taxon>
        <taxon>Actinopterygii</taxon>
        <taxon>Neopterygii</taxon>
        <taxon>Teleostei</taxon>
        <taxon>Neoteleostei</taxon>
        <taxon>Acanthomorphata</taxon>
        <taxon>Eupercaria</taxon>
        <taxon>Perciformes</taxon>
        <taxon>Cottioidei</taxon>
        <taxon>Cottales</taxon>
        <taxon>Cyclopteridae</taxon>
        <taxon>Cyclopterus</taxon>
    </lineage>
</organism>
<dbReference type="SUPFAM" id="SSF81383">
    <property type="entry name" value="F-box domain"/>
    <property type="match status" value="1"/>
</dbReference>
<accession>A0A8C3A3R4</accession>
<dbReference type="PROSITE" id="PS50181">
    <property type="entry name" value="FBOX"/>
    <property type="match status" value="1"/>
</dbReference>
<dbReference type="GeneTree" id="ENSGT00530000069038"/>
<dbReference type="InterPro" id="IPR036047">
    <property type="entry name" value="F-box-like_dom_sf"/>
</dbReference>
<evidence type="ECO:0000313" key="2">
    <source>
        <dbReference type="Ensembl" id="ENSCLMP00005036484.1"/>
    </source>
</evidence>
<dbReference type="Gene3D" id="1.20.1280.50">
    <property type="match status" value="1"/>
</dbReference>
<reference evidence="2" key="2">
    <citation type="submission" date="2025-09" db="UniProtKB">
        <authorList>
            <consortium name="Ensembl"/>
        </authorList>
    </citation>
    <scope>IDENTIFICATION</scope>
</reference>
<evidence type="ECO:0000259" key="1">
    <source>
        <dbReference type="PROSITE" id="PS50181"/>
    </source>
</evidence>
<name>A0A8C3A3R4_CYCLU</name>
<protein>
    <recommendedName>
        <fullName evidence="1">F-box domain-containing protein</fullName>
    </recommendedName>
</protein>
<dbReference type="SUPFAM" id="SSF52047">
    <property type="entry name" value="RNI-like"/>
    <property type="match status" value="1"/>
</dbReference>
<dbReference type="AlphaFoldDB" id="A0A8C3A3R4"/>